<dbReference type="PROSITE" id="PS00072">
    <property type="entry name" value="ACYL_COA_DH_1"/>
    <property type="match status" value="1"/>
</dbReference>
<accession>A0ABS4TXJ5</accession>
<dbReference type="EMBL" id="JAGINW010000001">
    <property type="protein sequence ID" value="MBP2328661.1"/>
    <property type="molecule type" value="Genomic_DNA"/>
</dbReference>
<evidence type="ECO:0000259" key="8">
    <source>
        <dbReference type="Pfam" id="PF02771"/>
    </source>
</evidence>
<dbReference type="RefSeq" id="WP_209645607.1">
    <property type="nucleotide sequence ID" value="NZ_JAGINW010000001.1"/>
</dbReference>
<organism evidence="9 10">
    <name type="scientific">Kibdelosporangium banguiense</name>
    <dbReference type="NCBI Taxonomy" id="1365924"/>
    <lineage>
        <taxon>Bacteria</taxon>
        <taxon>Bacillati</taxon>
        <taxon>Actinomycetota</taxon>
        <taxon>Actinomycetes</taxon>
        <taxon>Pseudonocardiales</taxon>
        <taxon>Pseudonocardiaceae</taxon>
        <taxon>Kibdelosporangium</taxon>
    </lineage>
</organism>
<comment type="caution">
    <text evidence="9">The sequence shown here is derived from an EMBL/GenBank/DDBJ whole genome shotgun (WGS) entry which is preliminary data.</text>
</comment>
<dbReference type="Pfam" id="PF00441">
    <property type="entry name" value="Acyl-CoA_dh_1"/>
    <property type="match status" value="1"/>
</dbReference>
<dbReference type="PANTHER" id="PTHR43884:SF12">
    <property type="entry name" value="ISOVALERYL-COA DEHYDROGENASE, MITOCHONDRIAL-RELATED"/>
    <property type="match status" value="1"/>
</dbReference>
<dbReference type="Pfam" id="PF02770">
    <property type="entry name" value="Acyl-CoA_dh_M"/>
    <property type="match status" value="1"/>
</dbReference>
<dbReference type="InterPro" id="IPR006091">
    <property type="entry name" value="Acyl-CoA_Oxase/DH_mid-dom"/>
</dbReference>
<dbReference type="InterPro" id="IPR036250">
    <property type="entry name" value="AcylCo_DH-like_C"/>
</dbReference>
<evidence type="ECO:0000256" key="1">
    <source>
        <dbReference type="ARBA" id="ARBA00001974"/>
    </source>
</evidence>
<evidence type="ECO:0000256" key="3">
    <source>
        <dbReference type="ARBA" id="ARBA00022630"/>
    </source>
</evidence>
<dbReference type="Gene3D" id="1.20.140.10">
    <property type="entry name" value="Butyryl-CoA Dehydrogenase, subunit A, domain 3"/>
    <property type="match status" value="1"/>
</dbReference>
<feature type="domain" description="Acyl-CoA dehydrogenase/oxidase N-terminal" evidence="8">
    <location>
        <begin position="6"/>
        <end position="114"/>
    </location>
</feature>
<evidence type="ECO:0000313" key="10">
    <source>
        <dbReference type="Proteomes" id="UP001519332"/>
    </source>
</evidence>
<dbReference type="Pfam" id="PF02771">
    <property type="entry name" value="Acyl-CoA_dh_N"/>
    <property type="match status" value="1"/>
</dbReference>
<keyword evidence="3 5" id="KW-0285">Flavoprotein</keyword>
<name>A0ABS4TXJ5_9PSEU</name>
<reference evidence="9 10" key="1">
    <citation type="submission" date="2021-03" db="EMBL/GenBank/DDBJ databases">
        <title>Sequencing the genomes of 1000 actinobacteria strains.</title>
        <authorList>
            <person name="Klenk H.-P."/>
        </authorList>
    </citation>
    <scope>NUCLEOTIDE SEQUENCE [LARGE SCALE GENOMIC DNA]</scope>
    <source>
        <strain evidence="9 10">DSM 46670</strain>
    </source>
</reference>
<dbReference type="InterPro" id="IPR006089">
    <property type="entry name" value="Acyl-CoA_DH_CS"/>
</dbReference>
<comment type="similarity">
    <text evidence="2 5">Belongs to the acyl-CoA dehydrogenase family.</text>
</comment>
<evidence type="ECO:0000256" key="5">
    <source>
        <dbReference type="RuleBase" id="RU362125"/>
    </source>
</evidence>
<feature type="domain" description="Acyl-CoA dehydrogenase/oxidase C-terminal" evidence="6">
    <location>
        <begin position="225"/>
        <end position="373"/>
    </location>
</feature>
<dbReference type="Gene3D" id="2.40.110.10">
    <property type="entry name" value="Butyryl-CoA Dehydrogenase, subunit A, domain 2"/>
    <property type="match status" value="1"/>
</dbReference>
<dbReference type="SUPFAM" id="SSF47203">
    <property type="entry name" value="Acyl-CoA dehydrogenase C-terminal domain-like"/>
    <property type="match status" value="1"/>
</dbReference>
<sequence length="375" mass="39467">MDFGWTDTQRALRERTRDRVRTSLAGEPGPFDRARWRLLGELGALGLPVAREHGGQGLGALDTAAVYEVLGEECADTGLVFAAAAHLFACVVPIAEFGDDAVRKQLLPGLCAGELIAANAMTETEAGSDVSAIEAVATEVPGGFVLNGHKSFASNGPVADVSVTYAVTDPAAGPFGLTAFAVDTASEGVRLGEPFDKLGMRGCVAGTVTFADCFVPMERVLGEPGQGAAIFQHSMGWERACLFALYLGVQDRLLKQCVTHARTRRQFGRPIGEFQAVSHRIAEMKLRLEAARLLVYRTCWAMDEDEPAGLHAALSKLAASEAALASATDAIRLLGGQGYLTGSGAEAAVRDALGGILFSGTTDVQRMLIATELGL</sequence>
<gene>
    <name evidence="9" type="ORF">JOF56_009046</name>
</gene>
<keyword evidence="5" id="KW-0560">Oxidoreductase</keyword>
<protein>
    <submittedName>
        <fullName evidence="9">Alkylation response protein AidB-like acyl-CoA dehydrogenase</fullName>
    </submittedName>
</protein>
<evidence type="ECO:0000256" key="2">
    <source>
        <dbReference type="ARBA" id="ARBA00009347"/>
    </source>
</evidence>
<evidence type="ECO:0000313" key="9">
    <source>
        <dbReference type="EMBL" id="MBP2328661.1"/>
    </source>
</evidence>
<dbReference type="InterPro" id="IPR046373">
    <property type="entry name" value="Acyl-CoA_Oxase/DH_mid-dom_sf"/>
</dbReference>
<dbReference type="SUPFAM" id="SSF56645">
    <property type="entry name" value="Acyl-CoA dehydrogenase NM domain-like"/>
    <property type="match status" value="1"/>
</dbReference>
<comment type="cofactor">
    <cofactor evidence="1 5">
        <name>FAD</name>
        <dbReference type="ChEBI" id="CHEBI:57692"/>
    </cofactor>
</comment>
<dbReference type="InterPro" id="IPR037069">
    <property type="entry name" value="AcylCoA_DH/ox_N_sf"/>
</dbReference>
<dbReference type="InterPro" id="IPR013786">
    <property type="entry name" value="AcylCoA_DH/ox_N"/>
</dbReference>
<proteinExistence type="inferred from homology"/>
<evidence type="ECO:0000259" key="7">
    <source>
        <dbReference type="Pfam" id="PF02770"/>
    </source>
</evidence>
<dbReference type="Gene3D" id="1.10.540.10">
    <property type="entry name" value="Acyl-CoA dehydrogenase/oxidase, N-terminal domain"/>
    <property type="match status" value="1"/>
</dbReference>
<dbReference type="Proteomes" id="UP001519332">
    <property type="component" value="Unassembled WGS sequence"/>
</dbReference>
<dbReference type="CDD" id="cd00567">
    <property type="entry name" value="ACAD"/>
    <property type="match status" value="1"/>
</dbReference>
<dbReference type="PIRSF" id="PIRSF016578">
    <property type="entry name" value="HsaA"/>
    <property type="match status" value="1"/>
</dbReference>
<evidence type="ECO:0000259" key="6">
    <source>
        <dbReference type="Pfam" id="PF00441"/>
    </source>
</evidence>
<evidence type="ECO:0000256" key="4">
    <source>
        <dbReference type="ARBA" id="ARBA00022827"/>
    </source>
</evidence>
<dbReference type="InterPro" id="IPR009075">
    <property type="entry name" value="AcylCo_DH/oxidase_C"/>
</dbReference>
<keyword evidence="4 5" id="KW-0274">FAD</keyword>
<dbReference type="InterPro" id="IPR009100">
    <property type="entry name" value="AcylCoA_DH/oxidase_NM_dom_sf"/>
</dbReference>
<feature type="domain" description="Acyl-CoA oxidase/dehydrogenase middle" evidence="7">
    <location>
        <begin position="119"/>
        <end position="213"/>
    </location>
</feature>
<keyword evidence="10" id="KW-1185">Reference proteome</keyword>
<dbReference type="PANTHER" id="PTHR43884">
    <property type="entry name" value="ACYL-COA DEHYDROGENASE"/>
    <property type="match status" value="1"/>
</dbReference>